<protein>
    <submittedName>
        <fullName evidence="6">LysR family transcriptional regulator</fullName>
    </submittedName>
</protein>
<keyword evidence="4" id="KW-0804">Transcription</keyword>
<sequence>MELEDIYRRDLNLLVALRVLLEEGSVSKAAVRLNLSQSAMSRVLGRLRDLLNDPLFTRQGQHLLPTQRALEINEALNAPLEAMRNLLSPSDFRPQACEQRFVIATTDYAMQTILPFALPRIYQEAPHISLEFAPLQHDHLLTQLTTDGCDMAICRPTGPVAPLQAEHLGRVSVFCMMSRQHPLAAHPLTLADYLAYPHAMIAISDGVKALIDDALLGQPERKLVLRAYHLEAALAIVDTMPLIITVPADLAYLVAAQHDLVVKPLPFTFKPFDYSLIWHPRCEYSASQIWLRQLIREECGRLIDKRIHDMGLLGESERLT</sequence>
<dbReference type="PANTHER" id="PTHR30118:SF15">
    <property type="entry name" value="TRANSCRIPTIONAL REGULATORY PROTEIN"/>
    <property type="match status" value="1"/>
</dbReference>
<evidence type="ECO:0000259" key="5">
    <source>
        <dbReference type="PROSITE" id="PS50931"/>
    </source>
</evidence>
<dbReference type="PATRIC" id="fig|320778.3.peg.4841"/>
<dbReference type="Gene3D" id="1.10.10.10">
    <property type="entry name" value="Winged helix-like DNA-binding domain superfamily/Winged helix DNA-binding domain"/>
    <property type="match status" value="1"/>
</dbReference>
<dbReference type="CDD" id="cd08417">
    <property type="entry name" value="PBP2_Nitroaromatics_like"/>
    <property type="match status" value="1"/>
</dbReference>
<name>A0A0J1GZL5_9GAMM</name>
<dbReference type="PANTHER" id="PTHR30118">
    <property type="entry name" value="HTH-TYPE TRANSCRIPTIONAL REGULATOR LEUO-RELATED"/>
    <property type="match status" value="1"/>
</dbReference>
<evidence type="ECO:0000256" key="1">
    <source>
        <dbReference type="ARBA" id="ARBA00009437"/>
    </source>
</evidence>
<evidence type="ECO:0000256" key="4">
    <source>
        <dbReference type="ARBA" id="ARBA00023163"/>
    </source>
</evidence>
<dbReference type="GO" id="GO:0003700">
    <property type="term" value="F:DNA-binding transcription factor activity"/>
    <property type="evidence" value="ECO:0007669"/>
    <property type="project" value="InterPro"/>
</dbReference>
<evidence type="ECO:0000256" key="2">
    <source>
        <dbReference type="ARBA" id="ARBA00023015"/>
    </source>
</evidence>
<comment type="caution">
    <text evidence="6">The sequence shown here is derived from an EMBL/GenBank/DDBJ whole genome shotgun (WGS) entry which is preliminary data.</text>
</comment>
<dbReference type="SUPFAM" id="SSF53850">
    <property type="entry name" value="Periplasmic binding protein-like II"/>
    <property type="match status" value="1"/>
</dbReference>
<evidence type="ECO:0000313" key="6">
    <source>
        <dbReference type="EMBL" id="KLV05058.1"/>
    </source>
</evidence>
<dbReference type="InterPro" id="IPR005119">
    <property type="entry name" value="LysR_subst-bd"/>
</dbReference>
<dbReference type="OrthoDB" id="8839911at2"/>
<dbReference type="PRINTS" id="PR00039">
    <property type="entry name" value="HTHLYSR"/>
</dbReference>
<comment type="similarity">
    <text evidence="1">Belongs to the LysR transcriptional regulatory family.</text>
</comment>
<dbReference type="GO" id="GO:0003677">
    <property type="term" value="F:DNA binding"/>
    <property type="evidence" value="ECO:0007669"/>
    <property type="project" value="UniProtKB-KW"/>
</dbReference>
<feature type="domain" description="HTH lysR-type" evidence="5">
    <location>
        <begin position="9"/>
        <end position="66"/>
    </location>
</feature>
<evidence type="ECO:0000313" key="7">
    <source>
        <dbReference type="Proteomes" id="UP000035909"/>
    </source>
</evidence>
<dbReference type="InterPro" id="IPR037402">
    <property type="entry name" value="YidZ_PBP2"/>
</dbReference>
<dbReference type="Gene3D" id="3.40.190.10">
    <property type="entry name" value="Periplasmic binding protein-like II"/>
    <property type="match status" value="2"/>
</dbReference>
<dbReference type="InterPro" id="IPR036388">
    <property type="entry name" value="WH-like_DNA-bd_sf"/>
</dbReference>
<accession>A0A0J1GZL5</accession>
<dbReference type="InterPro" id="IPR000847">
    <property type="entry name" value="LysR_HTH_N"/>
</dbReference>
<keyword evidence="7" id="KW-1185">Reference proteome</keyword>
<gene>
    <name evidence="6" type="ORF">ABT57_22580</name>
</gene>
<dbReference type="Proteomes" id="UP000035909">
    <property type="component" value="Unassembled WGS sequence"/>
</dbReference>
<reference evidence="6 7" key="1">
    <citation type="submission" date="2015-05" db="EMBL/GenBank/DDBJ databases">
        <title>Photobacterium galathea sp. nov.</title>
        <authorList>
            <person name="Machado H."/>
            <person name="Gram L."/>
        </authorList>
    </citation>
    <scope>NUCLEOTIDE SEQUENCE [LARGE SCALE GENOMIC DNA]</scope>
    <source>
        <strain evidence="6 7">DSM 22954</strain>
    </source>
</reference>
<evidence type="ECO:0000256" key="3">
    <source>
        <dbReference type="ARBA" id="ARBA00023125"/>
    </source>
</evidence>
<dbReference type="InterPro" id="IPR050389">
    <property type="entry name" value="LysR-type_TF"/>
</dbReference>
<dbReference type="STRING" id="320778.ABT57_22580"/>
<dbReference type="Pfam" id="PF00126">
    <property type="entry name" value="HTH_1"/>
    <property type="match status" value="1"/>
</dbReference>
<dbReference type="Pfam" id="PF03466">
    <property type="entry name" value="LysR_substrate"/>
    <property type="match status" value="1"/>
</dbReference>
<keyword evidence="2" id="KW-0805">Transcription regulation</keyword>
<dbReference type="InterPro" id="IPR036390">
    <property type="entry name" value="WH_DNA-bd_sf"/>
</dbReference>
<proteinExistence type="inferred from homology"/>
<dbReference type="EMBL" id="LDOU01000028">
    <property type="protein sequence ID" value="KLV05058.1"/>
    <property type="molecule type" value="Genomic_DNA"/>
</dbReference>
<dbReference type="SUPFAM" id="SSF46785">
    <property type="entry name" value="Winged helix' DNA-binding domain"/>
    <property type="match status" value="1"/>
</dbReference>
<dbReference type="AlphaFoldDB" id="A0A0J1GZL5"/>
<dbReference type="RefSeq" id="WP_047887521.1">
    <property type="nucleotide sequence ID" value="NZ_CP071325.1"/>
</dbReference>
<keyword evidence="3" id="KW-0238">DNA-binding</keyword>
<organism evidence="6 7">
    <name type="scientific">Photobacterium ganghwense</name>
    <dbReference type="NCBI Taxonomy" id="320778"/>
    <lineage>
        <taxon>Bacteria</taxon>
        <taxon>Pseudomonadati</taxon>
        <taxon>Pseudomonadota</taxon>
        <taxon>Gammaproteobacteria</taxon>
        <taxon>Vibrionales</taxon>
        <taxon>Vibrionaceae</taxon>
        <taxon>Photobacterium</taxon>
    </lineage>
</organism>
<dbReference type="PROSITE" id="PS50931">
    <property type="entry name" value="HTH_LYSR"/>
    <property type="match status" value="1"/>
</dbReference>